<dbReference type="EMBL" id="JAGKSQ010000005">
    <property type="protein sequence ID" value="MBP3952157.1"/>
    <property type="molecule type" value="Genomic_DNA"/>
</dbReference>
<sequence length="119" mass="13962">MRFDHIELADKEIKFETLRYACESIGLVHAGQWDYERAMFDYKIVNQGDVYYLRVPVYAIKGEIPKDDSIVKLMTPILGKHYYPHGVEYEGEIFSQQIIDKCNKKLELLKTNLENNTDV</sequence>
<gene>
    <name evidence="1" type="ORF">J7W16_13530</name>
</gene>
<evidence type="ECO:0008006" key="3">
    <source>
        <dbReference type="Google" id="ProtNLM"/>
    </source>
</evidence>
<name>A0A940WWZ5_9BACI</name>
<evidence type="ECO:0000313" key="1">
    <source>
        <dbReference type="EMBL" id="MBP3952157.1"/>
    </source>
</evidence>
<dbReference type="InterPro" id="IPR014967">
    <property type="entry name" value="Uncharacterised_YugN-like"/>
</dbReference>
<dbReference type="RefSeq" id="WP_210597850.1">
    <property type="nucleotide sequence ID" value="NZ_JAGKSQ010000005.1"/>
</dbReference>
<accession>A0A940WWZ5</accession>
<dbReference type="AlphaFoldDB" id="A0A940WWZ5"/>
<dbReference type="Gene3D" id="3.30.310.100">
    <property type="entry name" value="YugN-like"/>
    <property type="match status" value="1"/>
</dbReference>
<protein>
    <recommendedName>
        <fullName evidence="3">YugN-like family protein</fullName>
    </recommendedName>
</protein>
<dbReference type="InterPro" id="IPR036491">
    <property type="entry name" value="YugN-like_sf"/>
</dbReference>
<organism evidence="1 2">
    <name type="scientific">Halalkalibacter suaedae</name>
    <dbReference type="NCBI Taxonomy" id="2822140"/>
    <lineage>
        <taxon>Bacteria</taxon>
        <taxon>Bacillati</taxon>
        <taxon>Bacillota</taxon>
        <taxon>Bacilli</taxon>
        <taxon>Bacillales</taxon>
        <taxon>Bacillaceae</taxon>
        <taxon>Halalkalibacter</taxon>
    </lineage>
</organism>
<dbReference type="SUPFAM" id="SSF160755">
    <property type="entry name" value="YugN-like"/>
    <property type="match status" value="1"/>
</dbReference>
<comment type="caution">
    <text evidence="1">The sequence shown here is derived from an EMBL/GenBank/DDBJ whole genome shotgun (WGS) entry which is preliminary data.</text>
</comment>
<dbReference type="Proteomes" id="UP000678228">
    <property type="component" value="Unassembled WGS sequence"/>
</dbReference>
<evidence type="ECO:0000313" key="2">
    <source>
        <dbReference type="Proteomes" id="UP000678228"/>
    </source>
</evidence>
<proteinExistence type="predicted"/>
<dbReference type="Pfam" id="PF08868">
    <property type="entry name" value="YugN"/>
    <property type="match status" value="1"/>
</dbReference>
<reference evidence="1" key="1">
    <citation type="submission" date="2021-03" db="EMBL/GenBank/DDBJ databases">
        <title>Bacillus suaedae sp. nov., isolated from Suaeda aralocaspica.</title>
        <authorList>
            <person name="Lei R.F.R."/>
        </authorList>
    </citation>
    <scope>NUCLEOTIDE SEQUENCE</scope>
    <source>
        <strain evidence="1">YZJH907-2</strain>
    </source>
</reference>
<keyword evidence="2" id="KW-1185">Reference proteome</keyword>